<dbReference type="PANTHER" id="PTHR23505">
    <property type="entry name" value="SPINSTER"/>
    <property type="match status" value="1"/>
</dbReference>
<proteinExistence type="predicted"/>
<dbReference type="RefSeq" id="WP_167679677.1">
    <property type="nucleotide sequence ID" value="NZ_CP050313.1"/>
</dbReference>
<evidence type="ECO:0000256" key="6">
    <source>
        <dbReference type="SAM" id="Phobius"/>
    </source>
</evidence>
<keyword evidence="2" id="KW-0813">Transport</keyword>
<organism evidence="8 9">
    <name type="scientific">Shewanella aestuarii</name>
    <dbReference type="NCBI Taxonomy" id="1028752"/>
    <lineage>
        <taxon>Bacteria</taxon>
        <taxon>Pseudomonadati</taxon>
        <taxon>Pseudomonadota</taxon>
        <taxon>Gammaproteobacteria</taxon>
        <taxon>Alteromonadales</taxon>
        <taxon>Shewanellaceae</taxon>
        <taxon>Shewanella</taxon>
    </lineage>
</organism>
<feature type="transmembrane region" description="Helical" evidence="6">
    <location>
        <begin position="243"/>
        <end position="266"/>
    </location>
</feature>
<evidence type="ECO:0000313" key="8">
    <source>
        <dbReference type="EMBL" id="QIR15821.1"/>
    </source>
</evidence>
<sequence length="438" mass="47003">MKSNNSTIDASGLSVENKLAPPIESPTNRYYVLFMLALVCALAYMDRFVLSVLIEPIKDDLNLSDTQIGLLTGFAFAFFYAVFGIPIARLADKSNRPLIISISVGFWSLMTVACGMSVNFIQLLLSRIGVGVGEAGCIPASHAILGDLFPGKEKAFAIGIFQAGGTVGILAGLILGGVLANSVGWQMTFIIIGLPGVLVGFWLWLTVKDTHRTLNPISTITDDKLNFVETIKYLLKQRTYRNLMLGLSLGAFGNYGIVQWLPSFLIRTHGMSLEEVGVLYGSVMGFGTLFGTLAGAFLAPKLIAKDQRWEVKWMACCSIVVIPLFIGCFLVDSSTLALGLLFIGVFTLSSGTGPSFAALQTIAGPKMKAVAVALTMLTMAILGQGCGPLVVGMISDILVPQFGEESLRYALSISMIILIWAAFHLFKASSTIIEDSHS</sequence>
<reference evidence="8 9" key="1">
    <citation type="submission" date="2020-03" db="EMBL/GenBank/DDBJ databases">
        <title>Complete genome sequence of Shewanella sp.</title>
        <authorList>
            <person name="Kim Y.-S."/>
            <person name="Kim S.-J."/>
            <person name="Jung H.-K."/>
            <person name="Kim K.-H."/>
        </authorList>
    </citation>
    <scope>NUCLEOTIDE SEQUENCE [LARGE SCALE GENOMIC DNA]</scope>
    <source>
        <strain evidence="8 9">PN3F2</strain>
    </source>
</reference>
<dbReference type="CDD" id="cd17328">
    <property type="entry name" value="MFS_spinster_like"/>
    <property type="match status" value="1"/>
</dbReference>
<keyword evidence="9" id="KW-1185">Reference proteome</keyword>
<keyword evidence="3 6" id="KW-0812">Transmembrane</keyword>
<evidence type="ECO:0000256" key="2">
    <source>
        <dbReference type="ARBA" id="ARBA00022448"/>
    </source>
</evidence>
<protein>
    <submittedName>
        <fullName evidence="8">MFS transporter</fullName>
    </submittedName>
</protein>
<keyword evidence="4 6" id="KW-1133">Transmembrane helix</keyword>
<dbReference type="InterPro" id="IPR036259">
    <property type="entry name" value="MFS_trans_sf"/>
</dbReference>
<evidence type="ECO:0000256" key="4">
    <source>
        <dbReference type="ARBA" id="ARBA00022989"/>
    </source>
</evidence>
<feature type="domain" description="Major facilitator superfamily (MFS) profile" evidence="7">
    <location>
        <begin position="32"/>
        <end position="432"/>
    </location>
</feature>
<feature type="transmembrane region" description="Helical" evidence="6">
    <location>
        <begin position="337"/>
        <end position="359"/>
    </location>
</feature>
<dbReference type="Proteomes" id="UP000502608">
    <property type="component" value="Chromosome"/>
</dbReference>
<evidence type="ECO:0000256" key="3">
    <source>
        <dbReference type="ARBA" id="ARBA00022692"/>
    </source>
</evidence>
<dbReference type="AlphaFoldDB" id="A0A6G9QPS4"/>
<dbReference type="KEGG" id="saes:HBH39_16105"/>
<dbReference type="PANTHER" id="PTHR23505:SF79">
    <property type="entry name" value="PROTEIN SPINSTER"/>
    <property type="match status" value="1"/>
</dbReference>
<dbReference type="SUPFAM" id="SSF103473">
    <property type="entry name" value="MFS general substrate transporter"/>
    <property type="match status" value="1"/>
</dbReference>
<feature type="transmembrane region" description="Helical" evidence="6">
    <location>
        <begin position="278"/>
        <end position="299"/>
    </location>
</feature>
<feature type="transmembrane region" description="Helical" evidence="6">
    <location>
        <begin position="124"/>
        <end position="145"/>
    </location>
</feature>
<evidence type="ECO:0000256" key="1">
    <source>
        <dbReference type="ARBA" id="ARBA00004141"/>
    </source>
</evidence>
<dbReference type="GO" id="GO:0016020">
    <property type="term" value="C:membrane"/>
    <property type="evidence" value="ECO:0007669"/>
    <property type="project" value="UniProtKB-SubCell"/>
</dbReference>
<feature type="transmembrane region" description="Helical" evidence="6">
    <location>
        <begin position="70"/>
        <end position="91"/>
    </location>
</feature>
<evidence type="ECO:0000259" key="7">
    <source>
        <dbReference type="PROSITE" id="PS50850"/>
    </source>
</evidence>
<dbReference type="EMBL" id="CP050313">
    <property type="protein sequence ID" value="QIR15821.1"/>
    <property type="molecule type" value="Genomic_DNA"/>
</dbReference>
<accession>A0A6G9QPS4</accession>
<feature type="transmembrane region" description="Helical" evidence="6">
    <location>
        <begin position="311"/>
        <end position="331"/>
    </location>
</feature>
<dbReference type="InterPro" id="IPR044770">
    <property type="entry name" value="MFS_spinster-like"/>
</dbReference>
<dbReference type="PROSITE" id="PS50850">
    <property type="entry name" value="MFS"/>
    <property type="match status" value="1"/>
</dbReference>
<dbReference type="GO" id="GO:0022857">
    <property type="term" value="F:transmembrane transporter activity"/>
    <property type="evidence" value="ECO:0007669"/>
    <property type="project" value="InterPro"/>
</dbReference>
<dbReference type="Pfam" id="PF07690">
    <property type="entry name" value="MFS_1"/>
    <property type="match status" value="1"/>
</dbReference>
<evidence type="ECO:0000313" key="9">
    <source>
        <dbReference type="Proteomes" id="UP000502608"/>
    </source>
</evidence>
<comment type="subcellular location">
    <subcellularLocation>
        <location evidence="1">Membrane</location>
        <topology evidence="1">Multi-pass membrane protein</topology>
    </subcellularLocation>
</comment>
<keyword evidence="5 6" id="KW-0472">Membrane</keyword>
<feature type="transmembrane region" description="Helical" evidence="6">
    <location>
        <begin position="98"/>
        <end position="118"/>
    </location>
</feature>
<dbReference type="InterPro" id="IPR020846">
    <property type="entry name" value="MFS_dom"/>
</dbReference>
<feature type="transmembrane region" description="Helical" evidence="6">
    <location>
        <begin position="185"/>
        <end position="205"/>
    </location>
</feature>
<dbReference type="InterPro" id="IPR011701">
    <property type="entry name" value="MFS"/>
</dbReference>
<feature type="transmembrane region" description="Helical" evidence="6">
    <location>
        <begin position="371"/>
        <end position="394"/>
    </location>
</feature>
<gene>
    <name evidence="8" type="ORF">HBH39_16105</name>
</gene>
<feature type="transmembrane region" description="Helical" evidence="6">
    <location>
        <begin position="30"/>
        <end position="50"/>
    </location>
</feature>
<feature type="transmembrane region" description="Helical" evidence="6">
    <location>
        <begin position="406"/>
        <end position="426"/>
    </location>
</feature>
<evidence type="ECO:0000256" key="5">
    <source>
        <dbReference type="ARBA" id="ARBA00023136"/>
    </source>
</evidence>
<name>A0A6G9QPS4_9GAMM</name>
<feature type="transmembrane region" description="Helical" evidence="6">
    <location>
        <begin position="157"/>
        <end position="179"/>
    </location>
</feature>
<dbReference type="Gene3D" id="1.20.1250.20">
    <property type="entry name" value="MFS general substrate transporter like domains"/>
    <property type="match status" value="1"/>
</dbReference>